<dbReference type="Gene3D" id="3.40.50.300">
    <property type="entry name" value="P-loop containing nucleotide triphosphate hydrolases"/>
    <property type="match status" value="1"/>
</dbReference>
<feature type="domain" description="CP-type G" evidence="5">
    <location>
        <begin position="11"/>
        <end position="179"/>
    </location>
</feature>
<comment type="function">
    <text evidence="4">Required for a late step of 50S ribosomal subunit assembly. Has GTPase activity.</text>
</comment>
<dbReference type="PROSITE" id="PS51721">
    <property type="entry name" value="G_CP"/>
    <property type="match status" value="1"/>
</dbReference>
<dbReference type="Proteomes" id="UP001597244">
    <property type="component" value="Unassembled WGS sequence"/>
</dbReference>
<keyword evidence="3 4" id="KW-0342">GTP-binding</keyword>
<reference evidence="7" key="1">
    <citation type="journal article" date="2019" name="Int. J. Syst. Evol. Microbiol.">
        <title>The Global Catalogue of Microorganisms (GCM) 10K type strain sequencing project: providing services to taxonomists for standard genome sequencing and annotation.</title>
        <authorList>
            <consortium name="The Broad Institute Genomics Platform"/>
            <consortium name="The Broad Institute Genome Sequencing Center for Infectious Disease"/>
            <person name="Wu L."/>
            <person name="Ma J."/>
        </authorList>
    </citation>
    <scope>NUCLEOTIDE SEQUENCE [LARGE SCALE GENOMIC DNA]</scope>
    <source>
        <strain evidence="7">CCM 8951</strain>
    </source>
</reference>
<dbReference type="CDD" id="cd01856">
    <property type="entry name" value="YlqF"/>
    <property type="match status" value="1"/>
</dbReference>
<comment type="caution">
    <text evidence="6">The sequence shown here is derived from an EMBL/GenBank/DDBJ whole genome shotgun (WGS) entry which is preliminary data.</text>
</comment>
<dbReference type="InterPro" id="IPR023179">
    <property type="entry name" value="GTP-bd_ortho_bundle_sf"/>
</dbReference>
<evidence type="ECO:0000313" key="6">
    <source>
        <dbReference type="EMBL" id="MFD1466307.1"/>
    </source>
</evidence>
<dbReference type="InterPro" id="IPR006073">
    <property type="entry name" value="GTP-bd"/>
</dbReference>
<dbReference type="PANTHER" id="PTHR45782">
    <property type="entry name" value="MITOCHONDRIAL RIBOSOME-ASSOCIATED GTPASE 1"/>
    <property type="match status" value="1"/>
</dbReference>
<dbReference type="NCBIfam" id="TIGR03596">
    <property type="entry name" value="GTPase_YlqF"/>
    <property type="match status" value="1"/>
</dbReference>
<dbReference type="InterPro" id="IPR027417">
    <property type="entry name" value="P-loop_NTPase"/>
</dbReference>
<evidence type="ECO:0000256" key="4">
    <source>
        <dbReference type="PIRNR" id="PIRNR006230"/>
    </source>
</evidence>
<keyword evidence="4" id="KW-0963">Cytoplasm</keyword>
<dbReference type="InterPro" id="IPR019991">
    <property type="entry name" value="GTP-bd_ribosome_bgen"/>
</dbReference>
<comment type="subcellular location">
    <subcellularLocation>
        <location evidence="4">Cytoplasm</location>
    </subcellularLocation>
</comment>
<dbReference type="RefSeq" id="WP_125577814.1">
    <property type="nucleotide sequence ID" value="NZ_JBHTOF010000100.1"/>
</dbReference>
<gene>
    <name evidence="6" type="primary">ylqF</name>
    <name evidence="6" type="ORF">ACFQ4L_09575</name>
</gene>
<dbReference type="Pfam" id="PF01926">
    <property type="entry name" value="MMR_HSR1"/>
    <property type="match status" value="1"/>
</dbReference>
<dbReference type="InterPro" id="IPR016478">
    <property type="entry name" value="GTPase_MTG1"/>
</dbReference>
<keyword evidence="7" id="KW-1185">Reference proteome</keyword>
<accession>A0ABW4DNS0</accession>
<keyword evidence="2 4" id="KW-0547">Nucleotide-binding</keyword>
<proteinExistence type="inferred from homology"/>
<sequence>MATIQWFPGHMAKARRHIQEQLKLVDLVIEISDARIPESSRNPMLNELVQQKAHLLVLNKTDLADERLTSAWKNYYQDNGLPVLTTDSQHKQPLGPLLKIANEMLADKLKLQHERGIQSSVIRAMCIGIPNSGKSTFLNRLVGKNVAVTGNRPGVTKNQNWLKTKQNLEILDTPGVLWPKFEDELIGQKLALTGAIKEGLYHEDDIALFAIHFLRANYPNVIPKVYGMTAEQLKLSDPDLLLAMTKKYGYRDDFDRMSTKIILDYRRGALGRLTLEQPPVESQVIRP</sequence>
<comment type="similarity">
    <text evidence="4">Belongs to the TRAFAC class YlqF/YawG GTPase family. MTG1 subfamily.</text>
</comment>
<evidence type="ECO:0000313" key="7">
    <source>
        <dbReference type="Proteomes" id="UP001597244"/>
    </source>
</evidence>
<dbReference type="SUPFAM" id="SSF52540">
    <property type="entry name" value="P-loop containing nucleoside triphosphate hydrolases"/>
    <property type="match status" value="1"/>
</dbReference>
<dbReference type="PIRSF" id="PIRSF006230">
    <property type="entry name" value="MG442"/>
    <property type="match status" value="1"/>
</dbReference>
<evidence type="ECO:0000256" key="3">
    <source>
        <dbReference type="ARBA" id="ARBA00023134"/>
    </source>
</evidence>
<evidence type="ECO:0000259" key="5">
    <source>
        <dbReference type="PROSITE" id="PS51721"/>
    </source>
</evidence>
<protein>
    <recommendedName>
        <fullName evidence="1 4">Ribosome biogenesis GTPase A</fullName>
    </recommendedName>
</protein>
<organism evidence="6 7">
    <name type="scientific">Lapidilactobacillus mulanensis</name>
    <dbReference type="NCBI Taxonomy" id="2485999"/>
    <lineage>
        <taxon>Bacteria</taxon>
        <taxon>Bacillati</taxon>
        <taxon>Bacillota</taxon>
        <taxon>Bacilli</taxon>
        <taxon>Lactobacillales</taxon>
        <taxon>Lactobacillaceae</taxon>
        <taxon>Lapidilactobacillus</taxon>
    </lineage>
</organism>
<name>A0ABW4DNS0_9LACO</name>
<dbReference type="InterPro" id="IPR030378">
    <property type="entry name" value="G_CP_dom"/>
</dbReference>
<evidence type="ECO:0000256" key="2">
    <source>
        <dbReference type="ARBA" id="ARBA00022741"/>
    </source>
</evidence>
<dbReference type="Gene3D" id="1.10.1580.10">
    <property type="match status" value="1"/>
</dbReference>
<evidence type="ECO:0000256" key="1">
    <source>
        <dbReference type="ARBA" id="ARBA00014898"/>
    </source>
</evidence>
<dbReference type="EMBL" id="JBHTOF010000100">
    <property type="protein sequence ID" value="MFD1466307.1"/>
    <property type="molecule type" value="Genomic_DNA"/>
</dbReference>
<dbReference type="PANTHER" id="PTHR45782:SF4">
    <property type="entry name" value="MITOCHONDRIAL RIBOSOME-ASSOCIATED GTPASE 1"/>
    <property type="match status" value="1"/>
</dbReference>